<dbReference type="GO" id="GO:0003677">
    <property type="term" value="F:DNA binding"/>
    <property type="evidence" value="ECO:0007669"/>
    <property type="project" value="InterPro"/>
</dbReference>
<evidence type="ECO:0000313" key="3">
    <source>
        <dbReference type="Proteomes" id="UP001165289"/>
    </source>
</evidence>
<dbReference type="EMBL" id="JAKMXF010000332">
    <property type="protein sequence ID" value="KAI6648230.1"/>
    <property type="molecule type" value="Genomic_DNA"/>
</dbReference>
<dbReference type="SUPFAM" id="SSF46689">
    <property type="entry name" value="Homeodomain-like"/>
    <property type="match status" value="1"/>
</dbReference>
<gene>
    <name evidence="2" type="ORF">LOD99_12039</name>
</gene>
<keyword evidence="3" id="KW-1185">Reference proteome</keyword>
<name>A0AAV7JIH9_9METZ</name>
<evidence type="ECO:0000259" key="1">
    <source>
        <dbReference type="Pfam" id="PF01498"/>
    </source>
</evidence>
<accession>A0AAV7JIH9</accession>
<dbReference type="InterPro" id="IPR009057">
    <property type="entry name" value="Homeodomain-like_sf"/>
</dbReference>
<organism evidence="2 3">
    <name type="scientific">Oopsacas minuta</name>
    <dbReference type="NCBI Taxonomy" id="111878"/>
    <lineage>
        <taxon>Eukaryota</taxon>
        <taxon>Metazoa</taxon>
        <taxon>Porifera</taxon>
        <taxon>Hexactinellida</taxon>
        <taxon>Hexasterophora</taxon>
        <taxon>Lyssacinosida</taxon>
        <taxon>Leucopsacidae</taxon>
        <taxon>Oopsacas</taxon>
    </lineage>
</organism>
<proteinExistence type="predicted"/>
<dbReference type="Pfam" id="PF01498">
    <property type="entry name" value="HTH_Tnp_Tc3_2"/>
    <property type="match status" value="1"/>
</dbReference>
<reference evidence="2 3" key="1">
    <citation type="journal article" date="2023" name="BMC Biol.">
        <title>The compact genome of the sponge Oopsacas minuta (Hexactinellida) is lacking key metazoan core genes.</title>
        <authorList>
            <person name="Santini S."/>
            <person name="Schenkelaars Q."/>
            <person name="Jourda C."/>
            <person name="Duchesne M."/>
            <person name="Belahbib H."/>
            <person name="Rocher C."/>
            <person name="Selva M."/>
            <person name="Riesgo A."/>
            <person name="Vervoort M."/>
            <person name="Leys S.P."/>
            <person name="Kodjabachian L."/>
            <person name="Le Bivic A."/>
            <person name="Borchiellini C."/>
            <person name="Claverie J.M."/>
            <person name="Renard E."/>
        </authorList>
    </citation>
    <scope>NUCLEOTIDE SEQUENCE [LARGE SCALE GENOMIC DNA]</scope>
    <source>
        <strain evidence="2">SPO-2</strain>
    </source>
</reference>
<dbReference type="InterPro" id="IPR002492">
    <property type="entry name" value="Transposase_Tc1-like"/>
</dbReference>
<evidence type="ECO:0000313" key="2">
    <source>
        <dbReference type="EMBL" id="KAI6648230.1"/>
    </source>
</evidence>
<protein>
    <recommendedName>
        <fullName evidence="1">Transposase Tc1-like domain-containing protein</fullName>
    </recommendedName>
</protein>
<dbReference type="Gene3D" id="3.30.420.10">
    <property type="entry name" value="Ribonuclease H-like superfamily/Ribonuclease H"/>
    <property type="match status" value="1"/>
</dbReference>
<comment type="caution">
    <text evidence="2">The sequence shown here is derived from an EMBL/GenBank/DDBJ whole genome shotgun (WGS) entry which is preliminary data.</text>
</comment>
<dbReference type="AlphaFoldDB" id="A0AAV7JIH9"/>
<dbReference type="Proteomes" id="UP001165289">
    <property type="component" value="Unassembled WGS sequence"/>
</dbReference>
<dbReference type="GO" id="GO:0006313">
    <property type="term" value="P:DNA transposition"/>
    <property type="evidence" value="ECO:0007669"/>
    <property type="project" value="InterPro"/>
</dbReference>
<feature type="domain" description="Transposase Tc1-like" evidence="1">
    <location>
        <begin position="68"/>
        <end position="131"/>
    </location>
</feature>
<dbReference type="InterPro" id="IPR036397">
    <property type="entry name" value="RNaseH_sf"/>
</dbReference>
<dbReference type="GO" id="GO:0015074">
    <property type="term" value="P:DNA integration"/>
    <property type="evidence" value="ECO:0007669"/>
    <property type="project" value="InterPro"/>
</dbReference>
<sequence length="197" mass="23096">MTHYGKRKIVKTLLESGKLLPKEISVNYGISSATVYNVKRRLDEGVPLSHQKGAGRPNNLRSSIKLSILHRVRCKPYLSLRALASRTGNQASYQTVRRVLKDKSYNKPYPVQIPMLSEKNRMYRIEWAKKYEYSKKQWAQTIFLDEMSIWLSRGRLRMWTNSNKKRIAPQRSMSQRYTCVLHSHLWVHSHCAFSLTI</sequence>